<accession>A0A2J6R0H5</accession>
<name>A0A2J6R0H5_HYAVF</name>
<evidence type="ECO:0000313" key="3">
    <source>
        <dbReference type="EMBL" id="PMD32017.1"/>
    </source>
</evidence>
<dbReference type="Pfam" id="PF20237">
    <property type="entry name" value="DUF6594"/>
    <property type="match status" value="1"/>
</dbReference>
<feature type="transmembrane region" description="Helical" evidence="1">
    <location>
        <begin position="324"/>
        <end position="344"/>
    </location>
</feature>
<reference evidence="3 4" key="1">
    <citation type="submission" date="2016-04" db="EMBL/GenBank/DDBJ databases">
        <title>A degradative enzymes factory behind the ericoid mycorrhizal symbiosis.</title>
        <authorList>
            <consortium name="DOE Joint Genome Institute"/>
            <person name="Martino E."/>
            <person name="Morin E."/>
            <person name="Grelet G."/>
            <person name="Kuo A."/>
            <person name="Kohler A."/>
            <person name="Daghino S."/>
            <person name="Barry K."/>
            <person name="Choi C."/>
            <person name="Cichocki N."/>
            <person name="Clum A."/>
            <person name="Copeland A."/>
            <person name="Hainaut M."/>
            <person name="Haridas S."/>
            <person name="Labutti K."/>
            <person name="Lindquist E."/>
            <person name="Lipzen A."/>
            <person name="Khouja H.-R."/>
            <person name="Murat C."/>
            <person name="Ohm R."/>
            <person name="Olson A."/>
            <person name="Spatafora J."/>
            <person name="Veneault-Fourrey C."/>
            <person name="Henrissat B."/>
            <person name="Grigoriev I."/>
            <person name="Martin F."/>
            <person name="Perotto S."/>
        </authorList>
    </citation>
    <scope>NUCLEOTIDE SEQUENCE [LARGE SCALE GENOMIC DNA]</scope>
    <source>
        <strain evidence="3 4">F</strain>
    </source>
</reference>
<evidence type="ECO:0000313" key="4">
    <source>
        <dbReference type="Proteomes" id="UP000235786"/>
    </source>
</evidence>
<keyword evidence="1" id="KW-1133">Transmembrane helix</keyword>
<dbReference type="PANTHER" id="PTHR34502">
    <property type="entry name" value="DUF6594 DOMAIN-CONTAINING PROTEIN-RELATED"/>
    <property type="match status" value="1"/>
</dbReference>
<dbReference type="EMBL" id="KZ613960">
    <property type="protein sequence ID" value="PMD32017.1"/>
    <property type="molecule type" value="Genomic_DNA"/>
</dbReference>
<gene>
    <name evidence="3" type="ORF">L207DRAFT_471355</name>
</gene>
<feature type="transmembrane region" description="Helical" evidence="1">
    <location>
        <begin position="299"/>
        <end position="318"/>
    </location>
</feature>
<protein>
    <recommendedName>
        <fullName evidence="2">DUF6594 domain-containing protein</fullName>
    </recommendedName>
</protein>
<dbReference type="InterPro" id="IPR046529">
    <property type="entry name" value="DUF6594"/>
</dbReference>
<keyword evidence="1" id="KW-0812">Transmembrane</keyword>
<dbReference type="Proteomes" id="UP000235786">
    <property type="component" value="Unassembled WGS sequence"/>
</dbReference>
<keyword evidence="1" id="KW-0472">Membrane</keyword>
<proteinExistence type="predicted"/>
<dbReference type="PANTHER" id="PTHR34502:SF5">
    <property type="entry name" value="DUF6594 DOMAIN-CONTAINING PROTEIN"/>
    <property type="match status" value="1"/>
</dbReference>
<feature type="domain" description="DUF6594" evidence="2">
    <location>
        <begin position="115"/>
        <end position="363"/>
    </location>
</feature>
<dbReference type="AlphaFoldDB" id="A0A2J6R0H5"/>
<organism evidence="3 4">
    <name type="scientific">Hyaloscypha variabilis (strain UAMH 11265 / GT02V1 / F)</name>
    <name type="common">Meliniomyces variabilis</name>
    <dbReference type="NCBI Taxonomy" id="1149755"/>
    <lineage>
        <taxon>Eukaryota</taxon>
        <taxon>Fungi</taxon>
        <taxon>Dikarya</taxon>
        <taxon>Ascomycota</taxon>
        <taxon>Pezizomycotina</taxon>
        <taxon>Leotiomycetes</taxon>
        <taxon>Helotiales</taxon>
        <taxon>Hyaloscyphaceae</taxon>
        <taxon>Hyaloscypha</taxon>
        <taxon>Hyaloscypha variabilis</taxon>
    </lineage>
</organism>
<evidence type="ECO:0000259" key="2">
    <source>
        <dbReference type="Pfam" id="PF20237"/>
    </source>
</evidence>
<feature type="transmembrane region" description="Helical" evidence="1">
    <location>
        <begin position="351"/>
        <end position="369"/>
    </location>
</feature>
<dbReference type="OrthoDB" id="3533814at2759"/>
<evidence type="ECO:0000256" key="1">
    <source>
        <dbReference type="SAM" id="Phobius"/>
    </source>
</evidence>
<sequence length="381" mass="42766">MSSFLPTRPKPTALGSSYARDFDEAERASSGIGRAKIEAASNTSRPTAIYKRLSRSSISMLPRTEFPTPSPENLLAPASSAIKKLLQYSFFQRESSEAVLRPFKRNNVDNYPEGYPQLAAFMASDDNLSIYRKFERPCNRVLLDLQSQITALVNRLDELDRLDKSSSTTSYRLQSIKHEEGWDDEQRKLITELQERLSTYYDLLLKNSQLKALGLPLKHNHQSLFYWIEGKKPIVEDQDEFILHEDDLVALADIDHLESSLVSSFMNRPFRRSKHGDKRLEPVVHYFSQKRISAAAKSLSVFIAAAVLIVPVSILMWIPCDRAMISITVLLSVLIFSTLLSLSTNVKGKDILLGSAAYCAVLATFLGNLPSVGYQKTGSPV</sequence>
<keyword evidence="4" id="KW-1185">Reference proteome</keyword>